<dbReference type="PANTHER" id="PTHR28106:SF1">
    <property type="entry name" value="MITOCHONDRIAL ATPASE COMPLEX SUBUNIT ATP10"/>
    <property type="match status" value="1"/>
</dbReference>
<dbReference type="InterPro" id="IPR007849">
    <property type="entry name" value="ATP10"/>
</dbReference>
<comment type="caution">
    <text evidence="1">The sequence shown here is derived from an EMBL/GenBank/DDBJ whole genome shotgun (WGS) entry which is preliminary data.</text>
</comment>
<dbReference type="Proteomes" id="UP001295740">
    <property type="component" value="Unassembled WGS sequence"/>
</dbReference>
<keyword evidence="2" id="KW-1185">Reference proteome</keyword>
<sequence>MSFARKPSLLCWLCQSRAFSTSYRRLAEQATMITTTTTKPAKISTTPSAPPPPPKKFIPASPLENAPRSYGKRLEEFTPTPLSRPIGLPYPPQPGQNTGLDFRTMRQRRDDFVNIDKHLQRREELKNKISRPYFRDWGNLQWHKGKTFIAPPRLFRGDLSLYFPNLYGTTLLKDDGEPRDTTPTLQGRVSVVSVFSSRWADDQTKTFASRQHNPELAALLEAHTDRGAQAVRINVEEDAMKALLIRLFMGGLRREVGEPNWDKYFVVRKGVSDEIREAIGLLNSKVGYVYLVDAECRIRWAGSGLSEDHERESLVKSVQRLLEEGKKEEKGKKKEIL</sequence>
<protein>
    <submittedName>
        <fullName evidence="1">Uu.00g046410.m01.CDS01</fullName>
    </submittedName>
</protein>
<dbReference type="Pfam" id="PF05176">
    <property type="entry name" value="ATP-synt_10"/>
    <property type="match status" value="1"/>
</dbReference>
<dbReference type="EMBL" id="CAUWAG010000003">
    <property type="protein sequence ID" value="CAJ2501788.1"/>
    <property type="molecule type" value="Genomic_DNA"/>
</dbReference>
<evidence type="ECO:0000313" key="2">
    <source>
        <dbReference type="Proteomes" id="UP001295740"/>
    </source>
</evidence>
<dbReference type="GO" id="GO:0005743">
    <property type="term" value="C:mitochondrial inner membrane"/>
    <property type="evidence" value="ECO:0007669"/>
    <property type="project" value="TreeGrafter"/>
</dbReference>
<dbReference type="PANTHER" id="PTHR28106">
    <property type="entry name" value="MITOCHONDRIAL ATPASE COMPLEX SUBUNIT ATP10"/>
    <property type="match status" value="1"/>
</dbReference>
<reference evidence="1" key="1">
    <citation type="submission" date="2023-10" db="EMBL/GenBank/DDBJ databases">
        <authorList>
            <person name="Hackl T."/>
        </authorList>
    </citation>
    <scope>NUCLEOTIDE SEQUENCE</scope>
</reference>
<name>A0AAI8V6A8_9PEZI</name>
<evidence type="ECO:0000313" key="1">
    <source>
        <dbReference type="EMBL" id="CAJ2501788.1"/>
    </source>
</evidence>
<gene>
    <name evidence="1" type="ORF">KHLLAP_LOCUS2256</name>
</gene>
<dbReference type="Gene3D" id="3.40.30.10">
    <property type="entry name" value="Glutaredoxin"/>
    <property type="match status" value="1"/>
</dbReference>
<organism evidence="1 2">
    <name type="scientific">Anthostomella pinea</name>
    <dbReference type="NCBI Taxonomy" id="933095"/>
    <lineage>
        <taxon>Eukaryota</taxon>
        <taxon>Fungi</taxon>
        <taxon>Dikarya</taxon>
        <taxon>Ascomycota</taxon>
        <taxon>Pezizomycotina</taxon>
        <taxon>Sordariomycetes</taxon>
        <taxon>Xylariomycetidae</taxon>
        <taxon>Xylariales</taxon>
        <taxon>Xylariaceae</taxon>
        <taxon>Anthostomella</taxon>
    </lineage>
</organism>
<proteinExistence type="predicted"/>
<dbReference type="GO" id="GO:0033615">
    <property type="term" value="P:mitochondrial proton-transporting ATP synthase complex assembly"/>
    <property type="evidence" value="ECO:0007669"/>
    <property type="project" value="TreeGrafter"/>
</dbReference>
<dbReference type="AlphaFoldDB" id="A0AAI8V6A8"/>
<accession>A0AAI8V6A8</accession>